<keyword evidence="15" id="KW-0808">Transferase</keyword>
<evidence type="ECO:0000313" key="15">
    <source>
        <dbReference type="EMBL" id="GEK91044.1"/>
    </source>
</evidence>
<evidence type="ECO:0000256" key="3">
    <source>
        <dbReference type="ARBA" id="ARBA00006683"/>
    </source>
</evidence>
<dbReference type="Pfam" id="PF13807">
    <property type="entry name" value="GNVR"/>
    <property type="match status" value="1"/>
</dbReference>
<gene>
    <name evidence="15" type="primary">capA</name>
    <name evidence="15" type="ORF">AKA01nite_06660</name>
</gene>
<accession>A0A511AS68</accession>
<feature type="domain" description="Polysaccharide chain length determinant N-terminal" evidence="13">
    <location>
        <begin position="3"/>
        <end position="92"/>
    </location>
</feature>
<dbReference type="InterPro" id="IPR003856">
    <property type="entry name" value="LPS_length_determ_N"/>
</dbReference>
<dbReference type="RefSeq" id="WP_146923778.1">
    <property type="nucleotide sequence ID" value="NZ_BJUY01000005.1"/>
</dbReference>
<keyword evidence="6 12" id="KW-0812">Transmembrane</keyword>
<evidence type="ECO:0000259" key="13">
    <source>
        <dbReference type="Pfam" id="PF02706"/>
    </source>
</evidence>
<dbReference type="GO" id="GO:0005886">
    <property type="term" value="C:plasma membrane"/>
    <property type="evidence" value="ECO:0007669"/>
    <property type="project" value="UniProtKB-SubCell"/>
</dbReference>
<proteinExistence type="inferred from homology"/>
<evidence type="ECO:0000259" key="14">
    <source>
        <dbReference type="Pfam" id="PF13807"/>
    </source>
</evidence>
<dbReference type="InterPro" id="IPR050445">
    <property type="entry name" value="Bact_polysacc_biosynth/exp"/>
</dbReference>
<comment type="pathway">
    <text evidence="2">Capsule biogenesis; capsule polysaccharide biosynthesis.</text>
</comment>
<keyword evidence="16" id="KW-1185">Reference proteome</keyword>
<dbReference type="OrthoDB" id="2360475at2"/>
<name>A0A511AS68_9LACT</name>
<feature type="domain" description="Tyrosine-protein kinase G-rich" evidence="14">
    <location>
        <begin position="141"/>
        <end position="192"/>
    </location>
</feature>
<keyword evidence="7" id="KW-0972">Capsule biogenesis/degradation</keyword>
<comment type="subcellular location">
    <subcellularLocation>
        <location evidence="1">Cell membrane</location>
        <topology evidence="1">Multi-pass membrane protein</topology>
    </subcellularLocation>
</comment>
<evidence type="ECO:0000256" key="12">
    <source>
        <dbReference type="SAM" id="Phobius"/>
    </source>
</evidence>
<reference evidence="15 16" key="1">
    <citation type="submission" date="2019-07" db="EMBL/GenBank/DDBJ databases">
        <title>Whole genome shotgun sequence of Alkalibacterium kapii NBRC 103247.</title>
        <authorList>
            <person name="Hosoyama A."/>
            <person name="Uohara A."/>
            <person name="Ohji S."/>
            <person name="Ichikawa N."/>
        </authorList>
    </citation>
    <scope>NUCLEOTIDE SEQUENCE [LARGE SCALE GENOMIC DNA]</scope>
    <source>
        <strain evidence="15 16">NBRC 103247</strain>
    </source>
</reference>
<evidence type="ECO:0000256" key="5">
    <source>
        <dbReference type="ARBA" id="ARBA00022475"/>
    </source>
</evidence>
<dbReference type="PANTHER" id="PTHR32309:SF13">
    <property type="entry name" value="FERRIC ENTEROBACTIN TRANSPORT PROTEIN FEPE"/>
    <property type="match status" value="1"/>
</dbReference>
<evidence type="ECO:0000256" key="2">
    <source>
        <dbReference type="ARBA" id="ARBA00005132"/>
    </source>
</evidence>
<keyword evidence="5" id="KW-1003">Cell membrane</keyword>
<comment type="similarity">
    <text evidence="3">Belongs to the CpsC/CapA family.</text>
</comment>
<dbReference type="AlphaFoldDB" id="A0A511AS68"/>
<evidence type="ECO:0000256" key="7">
    <source>
        <dbReference type="ARBA" id="ARBA00022903"/>
    </source>
</evidence>
<dbReference type="GO" id="GO:0000271">
    <property type="term" value="P:polysaccharide biosynthetic process"/>
    <property type="evidence" value="ECO:0007669"/>
    <property type="project" value="UniProtKB-KW"/>
</dbReference>
<evidence type="ECO:0000256" key="10">
    <source>
        <dbReference type="ARBA" id="ARBA00023169"/>
    </source>
</evidence>
<dbReference type="EMBL" id="BJUY01000005">
    <property type="protein sequence ID" value="GEK91044.1"/>
    <property type="molecule type" value="Genomic_DNA"/>
</dbReference>
<dbReference type="Proteomes" id="UP000321662">
    <property type="component" value="Unassembled WGS sequence"/>
</dbReference>
<evidence type="ECO:0000256" key="9">
    <source>
        <dbReference type="ARBA" id="ARBA00023136"/>
    </source>
</evidence>
<comment type="function">
    <text evidence="11">Required for CpsD phosphorylation. Involved in the regulation of capsular polysaccharide biosynthesis. May be part of a complex that directs the coordinated polymerization and export to the cell surface of the capsular polysaccharide.</text>
</comment>
<evidence type="ECO:0000256" key="8">
    <source>
        <dbReference type="ARBA" id="ARBA00022989"/>
    </source>
</evidence>
<organism evidence="15 16">
    <name type="scientific">Alkalibacterium kapii</name>
    <dbReference type="NCBI Taxonomy" id="426704"/>
    <lineage>
        <taxon>Bacteria</taxon>
        <taxon>Bacillati</taxon>
        <taxon>Bacillota</taxon>
        <taxon>Bacilli</taxon>
        <taxon>Lactobacillales</taxon>
        <taxon>Carnobacteriaceae</taxon>
        <taxon>Alkalibacterium</taxon>
    </lineage>
</organism>
<evidence type="ECO:0000256" key="11">
    <source>
        <dbReference type="ARBA" id="ARBA00045736"/>
    </source>
</evidence>
<dbReference type="PANTHER" id="PTHR32309">
    <property type="entry name" value="TYROSINE-PROTEIN KINASE"/>
    <property type="match status" value="1"/>
</dbReference>
<keyword evidence="8 12" id="KW-1133">Transmembrane helix</keyword>
<evidence type="ECO:0000313" key="16">
    <source>
        <dbReference type="Proteomes" id="UP000321662"/>
    </source>
</evidence>
<protein>
    <recommendedName>
        <fullName evidence="4">Capsular polysaccharide biosynthesis protein CpsC</fullName>
    </recommendedName>
</protein>
<dbReference type="InterPro" id="IPR032807">
    <property type="entry name" value="GNVR"/>
</dbReference>
<evidence type="ECO:0000256" key="6">
    <source>
        <dbReference type="ARBA" id="ARBA00022692"/>
    </source>
</evidence>
<evidence type="ECO:0000256" key="4">
    <source>
        <dbReference type="ARBA" id="ARBA00020739"/>
    </source>
</evidence>
<sequence length="247" mass="27238">MEEEISLVELFAIIKKRLALIINLTLLGLLITAIYTFFIATPEYSATTQLLVNRSQQTEAIQQSDINTNLQLINTYKDIIKGPVILDDVREEMDLSLSHSQVANKISISNASDSQVFSVSVTDTDPYEAAELANTTASVFQENLNDIMNVDNITVISPAVPNTTPVSPNNTLNLAIGLVLGGMIGVGLAFLLEFLDNTVKDERFIVEELGWTNLGMVSKMSQDDLKADQHQPLVNNQVESRRARSRV</sequence>
<evidence type="ECO:0000256" key="1">
    <source>
        <dbReference type="ARBA" id="ARBA00004651"/>
    </source>
</evidence>
<feature type="transmembrane region" description="Helical" evidence="12">
    <location>
        <begin position="20"/>
        <end position="40"/>
    </location>
</feature>
<comment type="caution">
    <text evidence="15">The sequence shown here is derived from an EMBL/GenBank/DDBJ whole genome shotgun (WGS) entry which is preliminary data.</text>
</comment>
<feature type="transmembrane region" description="Helical" evidence="12">
    <location>
        <begin position="174"/>
        <end position="195"/>
    </location>
</feature>
<keyword evidence="10" id="KW-0270">Exopolysaccharide synthesis</keyword>
<dbReference type="GO" id="GO:0004713">
    <property type="term" value="F:protein tyrosine kinase activity"/>
    <property type="evidence" value="ECO:0007669"/>
    <property type="project" value="TreeGrafter"/>
</dbReference>
<dbReference type="Pfam" id="PF02706">
    <property type="entry name" value="Wzz"/>
    <property type="match status" value="1"/>
</dbReference>
<keyword evidence="9 12" id="KW-0472">Membrane</keyword>
<keyword evidence="15" id="KW-0418">Kinase</keyword>